<keyword evidence="9" id="KW-0472">Membrane</keyword>
<evidence type="ECO:0000256" key="6">
    <source>
        <dbReference type="ARBA" id="ARBA00025750"/>
    </source>
</evidence>
<keyword evidence="4" id="KW-0175">Coiled coil</keyword>
<feature type="region of interest" description="Disordered" evidence="8">
    <location>
        <begin position="1"/>
        <end position="38"/>
    </location>
</feature>
<evidence type="ECO:0000256" key="8">
    <source>
        <dbReference type="SAM" id="MobiDB-lite"/>
    </source>
</evidence>
<comment type="subcellular location">
    <subcellularLocation>
        <location evidence="1">Nucleus</location>
    </subcellularLocation>
</comment>
<dbReference type="EMBL" id="LR862152">
    <property type="protein sequence ID" value="CAD1834610.1"/>
    <property type="molecule type" value="Genomic_DNA"/>
</dbReference>
<evidence type="ECO:0000256" key="3">
    <source>
        <dbReference type="ARBA" id="ARBA00022803"/>
    </source>
</evidence>
<proteinExistence type="inferred from homology"/>
<name>A0A6V7PUT2_ANACO</name>
<feature type="compositionally biased region" description="Polar residues" evidence="8">
    <location>
        <begin position="10"/>
        <end position="23"/>
    </location>
</feature>
<evidence type="ECO:0000313" key="10">
    <source>
        <dbReference type="EMBL" id="CAD1834610.1"/>
    </source>
</evidence>
<dbReference type="PROSITE" id="PS50005">
    <property type="entry name" value="TPR"/>
    <property type="match status" value="1"/>
</dbReference>
<evidence type="ECO:0000256" key="4">
    <source>
        <dbReference type="ARBA" id="ARBA00023054"/>
    </source>
</evidence>
<dbReference type="PANTHER" id="PTHR36326:SF7">
    <property type="entry name" value="PROTEIN POLLENLESS 3-LIKE 2"/>
    <property type="match status" value="1"/>
</dbReference>
<feature type="repeat" description="TPR" evidence="7">
    <location>
        <begin position="216"/>
        <end position="249"/>
    </location>
</feature>
<feature type="compositionally biased region" description="Polar residues" evidence="8">
    <location>
        <begin position="529"/>
        <end position="542"/>
    </location>
</feature>
<feature type="compositionally biased region" description="Basic and acidic residues" evidence="8">
    <location>
        <begin position="513"/>
        <end position="526"/>
    </location>
</feature>
<dbReference type="SMART" id="SM00028">
    <property type="entry name" value="TPR"/>
    <property type="match status" value="1"/>
</dbReference>
<dbReference type="InterPro" id="IPR019734">
    <property type="entry name" value="TPR_rpt"/>
</dbReference>
<evidence type="ECO:0000256" key="7">
    <source>
        <dbReference type="PROSITE-ProRule" id="PRU00339"/>
    </source>
</evidence>
<reference evidence="10" key="1">
    <citation type="submission" date="2020-07" db="EMBL/GenBank/DDBJ databases">
        <authorList>
            <person name="Lin J."/>
        </authorList>
    </citation>
    <scope>NUCLEOTIDE SEQUENCE</scope>
</reference>
<feature type="region of interest" description="Disordered" evidence="8">
    <location>
        <begin position="431"/>
        <end position="457"/>
    </location>
</feature>
<dbReference type="Pfam" id="PF14559">
    <property type="entry name" value="TPR_19"/>
    <property type="match status" value="1"/>
</dbReference>
<dbReference type="GO" id="GO:0005634">
    <property type="term" value="C:nucleus"/>
    <property type="evidence" value="ECO:0007669"/>
    <property type="project" value="UniProtKB-SubCell"/>
</dbReference>
<feature type="transmembrane region" description="Helical" evidence="9">
    <location>
        <begin position="76"/>
        <end position="98"/>
    </location>
</feature>
<sequence length="807" mass="90977">MKSHKKSVAVSPTSPHTPANTAGISGDGSRDGTPSCHAQHHYLPAGDSPYARAKHAQYVFKFDKFKPFSRSENGFFFLKVEFVVINLFCIIFFTLQLVEKDLNKAVPLFWAAINCGDRVDSALKDMASVMKQANRADEAIEAIKSFRNQCSFQSQEALDNVLLDLYKKCGRMHEEIELLSAKLKQIDEGQAFGGRVKKLARCQGKRIHISLNKEKSRLLGNLAWAHMQLENYAEAEPLYRKALAMEPDYNKQCNLAICSMKLGRLAEAKSILADVEKQSSSDSTESYLKSFERANEILKELESEAIPLSKSEETKLEPQSTPISNHIRNVGCSNFNAECGMKYEGFSEEKSSCSELSTEYSSTLNFPSWISNSSCKKGLRKCATSQCENRERTWVHNPYRKGQSYGTCKKKLMYYAQEDFHSPVSIHGNQRAYSRESLPVSRPHANGRSSGSSRNNRCMKFEKPMEYSVTDNSVMANVLVQALTPEKNTAVANARFDLWSKNSTELSTTKAQAGERDAVSETDKEGQPQCLSRASQHPASCTNSPADNRIVFAYMDESSTPQEVDVLRNIGLTLENKTMESSNIDWSCDSNIGKTTQGDIVEEENLARADTFYDAAADQQRESSKDLMEKFKTATVSDGKRRTWADMVEEEEEEEFFANKNLENGEAFNRKDLLHPYSKKNESESFQDENLGSNIIKSTDNWTKKKPQSYTESVRRKPSKLDMNEGSEIALRSPRRGRRSLSFHEHPIFDVSRDCLSPIGDKDTFGGSNCMAEMDNWFKGGFGLKTERTRSRLRVFQEITHDINTKG</sequence>
<comment type="similarity">
    <text evidence="6">Belongs to the MS5 protein family.</text>
</comment>
<feature type="region of interest" description="Disordered" evidence="8">
    <location>
        <begin position="505"/>
        <end position="542"/>
    </location>
</feature>
<evidence type="ECO:0000256" key="5">
    <source>
        <dbReference type="ARBA" id="ARBA00023242"/>
    </source>
</evidence>
<dbReference type="PANTHER" id="PTHR36326">
    <property type="entry name" value="PROTEIN POLLENLESS 3-LIKE 2"/>
    <property type="match status" value="1"/>
</dbReference>
<dbReference type="Gene3D" id="1.25.40.10">
    <property type="entry name" value="Tetratricopeptide repeat domain"/>
    <property type="match status" value="1"/>
</dbReference>
<dbReference type="SUPFAM" id="SSF48452">
    <property type="entry name" value="TPR-like"/>
    <property type="match status" value="1"/>
</dbReference>
<protein>
    <submittedName>
        <fullName evidence="10">Uncharacterized protein</fullName>
    </submittedName>
</protein>
<dbReference type="InterPro" id="IPR044961">
    <property type="entry name" value="MS5/SDI1"/>
</dbReference>
<gene>
    <name evidence="10" type="ORF">CB5_LOCUS17821</name>
</gene>
<feature type="compositionally biased region" description="Low complexity" evidence="8">
    <location>
        <begin position="446"/>
        <end position="456"/>
    </location>
</feature>
<dbReference type="InterPro" id="IPR011990">
    <property type="entry name" value="TPR-like_helical_dom_sf"/>
</dbReference>
<evidence type="ECO:0000256" key="2">
    <source>
        <dbReference type="ARBA" id="ARBA00022737"/>
    </source>
</evidence>
<evidence type="ECO:0000256" key="9">
    <source>
        <dbReference type="SAM" id="Phobius"/>
    </source>
</evidence>
<keyword evidence="5" id="KW-0539">Nucleus</keyword>
<organism evidence="10">
    <name type="scientific">Ananas comosus var. bracteatus</name>
    <name type="common">red pineapple</name>
    <dbReference type="NCBI Taxonomy" id="296719"/>
    <lineage>
        <taxon>Eukaryota</taxon>
        <taxon>Viridiplantae</taxon>
        <taxon>Streptophyta</taxon>
        <taxon>Embryophyta</taxon>
        <taxon>Tracheophyta</taxon>
        <taxon>Spermatophyta</taxon>
        <taxon>Magnoliopsida</taxon>
        <taxon>Liliopsida</taxon>
        <taxon>Poales</taxon>
        <taxon>Bromeliaceae</taxon>
        <taxon>Bromelioideae</taxon>
        <taxon>Ananas</taxon>
    </lineage>
</organism>
<keyword evidence="3 7" id="KW-0802">TPR repeat</keyword>
<keyword evidence="9" id="KW-0812">Transmembrane</keyword>
<evidence type="ECO:0000256" key="1">
    <source>
        <dbReference type="ARBA" id="ARBA00004123"/>
    </source>
</evidence>
<dbReference type="AlphaFoldDB" id="A0A6V7PUT2"/>
<accession>A0A6V7PUT2</accession>
<keyword evidence="2" id="KW-0677">Repeat</keyword>
<keyword evidence="9" id="KW-1133">Transmembrane helix</keyword>